<gene>
    <name evidence="8" type="ORF">GCM10009846_19690</name>
</gene>
<accession>A0ABP5MJG6</accession>
<dbReference type="InterPro" id="IPR019533">
    <property type="entry name" value="Peptidase_S26"/>
</dbReference>
<evidence type="ECO:0000313" key="9">
    <source>
        <dbReference type="Proteomes" id="UP001501599"/>
    </source>
</evidence>
<comment type="caution">
    <text evidence="8">The sequence shown here is derived from an EMBL/GenBank/DDBJ whole genome shotgun (WGS) entry which is preliminary data.</text>
</comment>
<proteinExistence type="predicted"/>
<feature type="transmembrane region" description="Helical" evidence="6">
    <location>
        <begin position="20"/>
        <end position="42"/>
    </location>
</feature>
<dbReference type="InterPro" id="IPR001733">
    <property type="entry name" value="Peptidase_S26B"/>
</dbReference>
<feature type="domain" description="Peptidase S26" evidence="7">
    <location>
        <begin position="30"/>
        <end position="99"/>
    </location>
</feature>
<dbReference type="NCBIfam" id="TIGR02228">
    <property type="entry name" value="sigpep_I_arch"/>
    <property type="match status" value="1"/>
</dbReference>
<evidence type="ECO:0000256" key="1">
    <source>
        <dbReference type="ARBA" id="ARBA00004370"/>
    </source>
</evidence>
<evidence type="ECO:0000256" key="2">
    <source>
        <dbReference type="ARBA" id="ARBA00022692"/>
    </source>
</evidence>
<dbReference type="PANTHER" id="PTHR10806:SF6">
    <property type="entry name" value="SIGNAL PEPTIDASE COMPLEX CATALYTIC SUBUNIT SEC11"/>
    <property type="match status" value="1"/>
</dbReference>
<evidence type="ECO:0000256" key="5">
    <source>
        <dbReference type="NCBIfam" id="TIGR02228"/>
    </source>
</evidence>
<keyword evidence="9" id="KW-1185">Reference proteome</keyword>
<evidence type="ECO:0000313" key="8">
    <source>
        <dbReference type="EMBL" id="GAA2174294.1"/>
    </source>
</evidence>
<dbReference type="CDD" id="cd06530">
    <property type="entry name" value="S26_SPase_I"/>
    <property type="match status" value="1"/>
</dbReference>
<name>A0ABP5MJG6_9MICO</name>
<evidence type="ECO:0000259" key="7">
    <source>
        <dbReference type="Pfam" id="PF10502"/>
    </source>
</evidence>
<keyword evidence="2 6" id="KW-0812">Transmembrane</keyword>
<comment type="subcellular location">
    <subcellularLocation>
        <location evidence="1">Membrane</location>
    </subcellularLocation>
</comment>
<organism evidence="8 9">
    <name type="scientific">Agrococcus versicolor</name>
    <dbReference type="NCBI Taxonomy" id="501482"/>
    <lineage>
        <taxon>Bacteria</taxon>
        <taxon>Bacillati</taxon>
        <taxon>Actinomycetota</taxon>
        <taxon>Actinomycetes</taxon>
        <taxon>Micrococcales</taxon>
        <taxon>Microbacteriaceae</taxon>
        <taxon>Agrococcus</taxon>
    </lineage>
</organism>
<protein>
    <recommendedName>
        <fullName evidence="5">Signal peptidase I</fullName>
        <ecNumber evidence="5">3.4.21.89</ecNumber>
    </recommendedName>
</protein>
<dbReference type="Pfam" id="PF10502">
    <property type="entry name" value="Peptidase_S26"/>
    <property type="match status" value="1"/>
</dbReference>
<feature type="transmembrane region" description="Helical" evidence="6">
    <location>
        <begin position="150"/>
        <end position="168"/>
    </location>
</feature>
<dbReference type="InterPro" id="IPR036286">
    <property type="entry name" value="LexA/Signal_pep-like_sf"/>
</dbReference>
<keyword evidence="3 6" id="KW-1133">Transmembrane helix</keyword>
<keyword evidence="4 6" id="KW-0472">Membrane</keyword>
<evidence type="ECO:0000256" key="4">
    <source>
        <dbReference type="ARBA" id="ARBA00023136"/>
    </source>
</evidence>
<sequence length="184" mass="19699">MPRDRGRGIGRRARGLVGRIVLDVLALGGLACILLVAASFLLKVSIVMFATGSMSPTIPAGSIAFVREIPASEIAVGDVVTVDRSEEQLLPVTHRVIEIVDASGDAVVFRMQGDDNEQPDPEPYAESSVRLVLWSIPGLANVIVWFQNPFVLGGITIGATALVTWAFWPREQRAATVADAQHAD</sequence>
<dbReference type="EMBL" id="BAAAQT010000006">
    <property type="protein sequence ID" value="GAA2174294.1"/>
    <property type="molecule type" value="Genomic_DNA"/>
</dbReference>
<dbReference type="PANTHER" id="PTHR10806">
    <property type="entry name" value="SIGNAL PEPTIDASE COMPLEX CATALYTIC SUBUNIT SEC11"/>
    <property type="match status" value="1"/>
</dbReference>
<reference evidence="9" key="1">
    <citation type="journal article" date="2019" name="Int. J. Syst. Evol. Microbiol.">
        <title>The Global Catalogue of Microorganisms (GCM) 10K type strain sequencing project: providing services to taxonomists for standard genome sequencing and annotation.</title>
        <authorList>
            <consortium name="The Broad Institute Genomics Platform"/>
            <consortium name="The Broad Institute Genome Sequencing Center for Infectious Disease"/>
            <person name="Wu L."/>
            <person name="Ma J."/>
        </authorList>
    </citation>
    <scope>NUCLEOTIDE SEQUENCE [LARGE SCALE GENOMIC DNA]</scope>
    <source>
        <strain evidence="9">JCM 16026</strain>
    </source>
</reference>
<dbReference type="SUPFAM" id="SSF51306">
    <property type="entry name" value="LexA/Signal peptidase"/>
    <property type="match status" value="1"/>
</dbReference>
<dbReference type="EC" id="3.4.21.89" evidence="5"/>
<evidence type="ECO:0000256" key="3">
    <source>
        <dbReference type="ARBA" id="ARBA00022989"/>
    </source>
</evidence>
<evidence type="ECO:0000256" key="6">
    <source>
        <dbReference type="SAM" id="Phobius"/>
    </source>
</evidence>
<dbReference type="Proteomes" id="UP001501599">
    <property type="component" value="Unassembled WGS sequence"/>
</dbReference>